<evidence type="ECO:0000256" key="9">
    <source>
        <dbReference type="SAM" id="Phobius"/>
    </source>
</evidence>
<keyword evidence="8" id="KW-0325">Glycoprotein</keyword>
<keyword evidence="4 9" id="KW-0812">Transmembrane</keyword>
<evidence type="ECO:0000256" key="1">
    <source>
        <dbReference type="ARBA" id="ARBA00004651"/>
    </source>
</evidence>
<reference evidence="13" key="1">
    <citation type="submission" date="2023-01" db="EMBL/GenBank/DDBJ databases">
        <title>Key to firefly adult light organ development and bioluminescence: homeobox transcription factors regulate luciferase expression and transportation to peroxisome.</title>
        <authorList>
            <person name="Fu X."/>
        </authorList>
    </citation>
    <scope>NUCLEOTIDE SEQUENCE [LARGE SCALE GENOMIC DNA]</scope>
</reference>
<evidence type="ECO:0000313" key="13">
    <source>
        <dbReference type="Proteomes" id="UP001353858"/>
    </source>
</evidence>
<evidence type="ECO:0000256" key="7">
    <source>
        <dbReference type="ARBA" id="ARBA00023170"/>
    </source>
</evidence>
<keyword evidence="3" id="KW-1003">Cell membrane</keyword>
<proteinExistence type="inferred from homology"/>
<protein>
    <recommendedName>
        <fullName evidence="11">Ionotropic glutamate receptor C-terminal domain-containing protein</fullName>
    </recommendedName>
</protein>
<name>A0AAN7PGZ6_9COLE</name>
<evidence type="ECO:0000256" key="5">
    <source>
        <dbReference type="ARBA" id="ARBA00022989"/>
    </source>
</evidence>
<comment type="subcellular location">
    <subcellularLocation>
        <location evidence="1">Cell membrane</location>
        <topology evidence="1">Multi-pass membrane protein</topology>
    </subcellularLocation>
</comment>
<keyword evidence="6 9" id="KW-0472">Membrane</keyword>
<comment type="caution">
    <text evidence="12">The sequence shown here is derived from an EMBL/GenBank/DDBJ whole genome shotgun (WGS) entry which is preliminary data.</text>
</comment>
<keyword evidence="5 9" id="KW-1133">Transmembrane helix</keyword>
<dbReference type="EMBL" id="JARPUR010000001">
    <property type="protein sequence ID" value="KAK4887845.1"/>
    <property type="molecule type" value="Genomic_DNA"/>
</dbReference>
<dbReference type="GO" id="GO:0050906">
    <property type="term" value="P:detection of stimulus involved in sensory perception"/>
    <property type="evidence" value="ECO:0007669"/>
    <property type="project" value="UniProtKB-ARBA"/>
</dbReference>
<organism evidence="12 13">
    <name type="scientific">Aquatica leii</name>
    <dbReference type="NCBI Taxonomy" id="1421715"/>
    <lineage>
        <taxon>Eukaryota</taxon>
        <taxon>Metazoa</taxon>
        <taxon>Ecdysozoa</taxon>
        <taxon>Arthropoda</taxon>
        <taxon>Hexapoda</taxon>
        <taxon>Insecta</taxon>
        <taxon>Pterygota</taxon>
        <taxon>Neoptera</taxon>
        <taxon>Endopterygota</taxon>
        <taxon>Coleoptera</taxon>
        <taxon>Polyphaga</taxon>
        <taxon>Elateriformia</taxon>
        <taxon>Elateroidea</taxon>
        <taxon>Lampyridae</taxon>
        <taxon>Luciolinae</taxon>
        <taxon>Aquatica</taxon>
    </lineage>
</organism>
<dbReference type="PANTHER" id="PTHR42643:SF24">
    <property type="entry name" value="IONOTROPIC RECEPTOR 60A"/>
    <property type="match status" value="1"/>
</dbReference>
<feature type="domain" description="Ionotropic glutamate receptor C-terminal" evidence="11">
    <location>
        <begin position="297"/>
        <end position="703"/>
    </location>
</feature>
<evidence type="ECO:0000256" key="6">
    <source>
        <dbReference type="ARBA" id="ARBA00023136"/>
    </source>
</evidence>
<feature type="transmembrane region" description="Helical" evidence="9">
    <location>
        <begin position="296"/>
        <end position="317"/>
    </location>
</feature>
<keyword evidence="7" id="KW-0675">Receptor</keyword>
<evidence type="ECO:0000256" key="4">
    <source>
        <dbReference type="ARBA" id="ARBA00022692"/>
    </source>
</evidence>
<evidence type="ECO:0000259" key="11">
    <source>
        <dbReference type="Pfam" id="PF00060"/>
    </source>
</evidence>
<evidence type="ECO:0000256" key="2">
    <source>
        <dbReference type="ARBA" id="ARBA00008685"/>
    </source>
</evidence>
<feature type="chain" id="PRO_5042829334" description="Ionotropic glutamate receptor C-terminal domain-containing protein" evidence="10">
    <location>
        <begin position="20"/>
        <end position="737"/>
    </location>
</feature>
<feature type="transmembrane region" description="Helical" evidence="9">
    <location>
        <begin position="696"/>
        <end position="719"/>
    </location>
</feature>
<feature type="signal peptide" evidence="10">
    <location>
        <begin position="1"/>
        <end position="19"/>
    </location>
</feature>
<dbReference type="Gene3D" id="1.10.287.70">
    <property type="match status" value="1"/>
</dbReference>
<evidence type="ECO:0000256" key="10">
    <source>
        <dbReference type="SAM" id="SignalP"/>
    </source>
</evidence>
<dbReference type="AlphaFoldDB" id="A0AAN7PGZ6"/>
<dbReference type="PANTHER" id="PTHR42643">
    <property type="entry name" value="IONOTROPIC RECEPTOR 20A-RELATED"/>
    <property type="match status" value="1"/>
</dbReference>
<dbReference type="GO" id="GO:0015276">
    <property type="term" value="F:ligand-gated monoatomic ion channel activity"/>
    <property type="evidence" value="ECO:0007669"/>
    <property type="project" value="InterPro"/>
</dbReference>
<evidence type="ECO:0000256" key="3">
    <source>
        <dbReference type="ARBA" id="ARBA00022475"/>
    </source>
</evidence>
<evidence type="ECO:0000313" key="12">
    <source>
        <dbReference type="EMBL" id="KAK4887845.1"/>
    </source>
</evidence>
<dbReference type="Proteomes" id="UP001353858">
    <property type="component" value="Unassembled WGS sequence"/>
</dbReference>
<keyword evidence="13" id="KW-1185">Reference proteome</keyword>
<dbReference type="InterPro" id="IPR001320">
    <property type="entry name" value="Iontro_rcpt_C"/>
</dbReference>
<dbReference type="GO" id="GO:0005886">
    <property type="term" value="C:plasma membrane"/>
    <property type="evidence" value="ECO:0007669"/>
    <property type="project" value="UniProtKB-SubCell"/>
</dbReference>
<comment type="similarity">
    <text evidence="2">Belongs to the glutamate-gated ion channel (TC 1.A.10.1) family.</text>
</comment>
<dbReference type="Pfam" id="PF00060">
    <property type="entry name" value="Lig_chan"/>
    <property type="match status" value="1"/>
</dbReference>
<evidence type="ECO:0000256" key="8">
    <source>
        <dbReference type="ARBA" id="ARBA00023180"/>
    </source>
</evidence>
<keyword evidence="10" id="KW-0732">Signal</keyword>
<dbReference type="InterPro" id="IPR052192">
    <property type="entry name" value="Insect_Ionotropic_Sensory_Rcpt"/>
</dbReference>
<accession>A0AAN7PGZ6</accession>
<sequence length="737" mass="84542">MARLAVIALLVCLYQPIYCIILAPVSNFTECFVKVSDLIFNEDSAVAVVNDNIDGFTPNLRNNPAMFIDVGKPTVYTGGYVDHYILNIDSVNTLKKTINYLESTKIWTDKIYANGHFLILSLHKNISEMLEYLWDKAIFNVVILELSTADVAVFQGNPFSVLNKCGTKAVVIDSCSCKFLKSINFKRTNFNGCPLQFLTTDIYVNYEVPSLKLSLHLIKLISLKYNTTFYKYVLNKNQIFPYDFFNRLAITIFIGINVLTEQYDSSEKYYSHDLVWLVPLPRQMTSFNALLHIFQVGLWMAVISAIIITVFVWWLILSIVYQKSRLNDLSNVFLNLICITIWGNISKIPKNNALKCITITYMIYSVHIQTAYTSGLIKALTIPLYEHGIQSVSDIAASNLSIYAHDLTILKLLLKDSNSTLISNINKQFLKLTDNKKLWEISSFRNCGGLVTEQLVNHMESLSKSVRIIRNNLIVQKVDEVFKIRSGHYFLQHINYFIRTIFESGINKKLRNDIFISTYGRTQQSVVSSGAQRKRNEIHAVPANPANLLEVAIPELYHQYMPEAGIAINFLVCDSGPGPDRIFKTEDWLQHLFTSNACMVLLEDLFYLFKREAKNQIYYFVDSSYTGVFKFVLIVSPFSYFWHTLNEVIVRSIESGIIDKMEKAAKESLKSYEVRHNTDNADDKIVITLEHVCSIFVIWGVGLILAVFVFIGEHVNYFIKRRKFTLLNNRRMFGINR</sequence>
<gene>
    <name evidence="12" type="ORF">RN001_004116</name>
</gene>